<sequence length="595" mass="65043">MSPTAPKKIRLGDLLVSQQMISQAQLEHALQEQKLTGRKLGHTLIELGFVDETELLTLLSDQLEIPFIDLKQFRFDPELVRRLPEMTARRYRVMLLREDADGLLLGMADPTDIFGLDDIQAQVDKPLKPAVLREADLLDVLDLVYTRASEIASLAGELDDELQESAMDLADVADAVGDSDAPVVKLLQKIFEEAINARASDVHIEPDETVLRIRNRIDGVLLEQVMNEKRIASALVVRLKLMSGLDISEKRIPQDGRFNLKVSGRNIDVRLSTMPVQFGESVVMRLLDHTDGVLPLDKVGMPPEMMARFRHIITRPHGLVLVTGPTGSGKTTTLYGALSELNQPESKIITVEDPVEYRLPRINQVQLHERIGLTFNSVLRAALRQDPDILLVGEIRDAESAEIALRASMTGHMVLSTLHTNDAITSAMRLIDIGADGYLVATALKAIVAQRLVRKICSSCTQDYQPDANERQLIASLSARCDATGVQFKVGTGCPHCHNTGYRGRIGVFEMLEINSAMAEALRINDISAFGRAASNSARFAPLSEAAFGYAIKGVTTLEEVMRISAQVDDEAPGSALAGVAAGAADASEQDHAGI</sequence>
<organism evidence="5 6">
    <name type="scientific">Gilvimarinus japonicus</name>
    <dbReference type="NCBI Taxonomy" id="1796469"/>
    <lineage>
        <taxon>Bacteria</taxon>
        <taxon>Pseudomonadati</taxon>
        <taxon>Pseudomonadota</taxon>
        <taxon>Gammaproteobacteria</taxon>
        <taxon>Cellvibrionales</taxon>
        <taxon>Cellvibrionaceae</taxon>
        <taxon>Gilvimarinus</taxon>
    </lineage>
</organism>
<comment type="similarity">
    <text evidence="1">Belongs to the GSP E family.</text>
</comment>
<dbReference type="InterPro" id="IPR027417">
    <property type="entry name" value="P-loop_NTPase"/>
</dbReference>
<proteinExistence type="inferred from homology"/>
<dbReference type="Pfam" id="PF00437">
    <property type="entry name" value="T2SSE"/>
    <property type="match status" value="1"/>
</dbReference>
<comment type="caution">
    <text evidence="5">The sequence shown here is derived from an EMBL/GenBank/DDBJ whole genome shotgun (WGS) entry which is preliminary data.</text>
</comment>
<keyword evidence="6" id="KW-1185">Reference proteome</keyword>
<dbReference type="CDD" id="cd01129">
    <property type="entry name" value="PulE-GspE-like"/>
    <property type="match status" value="1"/>
</dbReference>
<dbReference type="SMART" id="SM00382">
    <property type="entry name" value="AAA"/>
    <property type="match status" value="1"/>
</dbReference>
<feature type="domain" description="Bacterial type II secretion system protein E" evidence="4">
    <location>
        <begin position="383"/>
        <end position="397"/>
    </location>
</feature>
<evidence type="ECO:0000313" key="5">
    <source>
        <dbReference type="EMBL" id="MFC3153617.1"/>
    </source>
</evidence>
<dbReference type="InterPro" id="IPR037257">
    <property type="entry name" value="T2SS_E_N_sf"/>
</dbReference>
<keyword evidence="2" id="KW-0547">Nucleotide-binding</keyword>
<name>A0ABV7HJ11_9GAMM</name>
<dbReference type="SUPFAM" id="SSF160246">
    <property type="entry name" value="EspE N-terminal domain-like"/>
    <property type="match status" value="1"/>
</dbReference>
<dbReference type="InterPro" id="IPR003593">
    <property type="entry name" value="AAA+_ATPase"/>
</dbReference>
<evidence type="ECO:0000256" key="3">
    <source>
        <dbReference type="ARBA" id="ARBA00022840"/>
    </source>
</evidence>
<accession>A0ABV7HJ11</accession>
<protein>
    <submittedName>
        <fullName evidence="5">GspE/PulE family protein</fullName>
    </submittedName>
</protein>
<dbReference type="Gene3D" id="3.30.450.90">
    <property type="match status" value="1"/>
</dbReference>
<dbReference type="InterPro" id="IPR007831">
    <property type="entry name" value="T2SS_GspE_N"/>
</dbReference>
<evidence type="ECO:0000256" key="1">
    <source>
        <dbReference type="ARBA" id="ARBA00006611"/>
    </source>
</evidence>
<dbReference type="PANTHER" id="PTHR30258:SF29">
    <property type="entry name" value="MSHA PILUS ASSEMBLY ATPASE MSHE"/>
    <property type="match status" value="1"/>
</dbReference>
<dbReference type="InterPro" id="IPR001482">
    <property type="entry name" value="T2SS/T4SS_dom"/>
</dbReference>
<dbReference type="Proteomes" id="UP001595548">
    <property type="component" value="Unassembled WGS sequence"/>
</dbReference>
<gene>
    <name evidence="5" type="ORF">ACFOEB_00240</name>
</gene>
<dbReference type="EMBL" id="JBHRTL010000001">
    <property type="protein sequence ID" value="MFC3153617.1"/>
    <property type="molecule type" value="Genomic_DNA"/>
</dbReference>
<dbReference type="Gene3D" id="3.30.300.160">
    <property type="entry name" value="Type II secretion system, protein E, N-terminal domain"/>
    <property type="match status" value="1"/>
</dbReference>
<dbReference type="RefSeq" id="WP_339617576.1">
    <property type="nucleotide sequence ID" value="NZ_AP031500.1"/>
</dbReference>
<evidence type="ECO:0000313" key="6">
    <source>
        <dbReference type="Proteomes" id="UP001595548"/>
    </source>
</evidence>
<dbReference type="Gene3D" id="3.40.50.300">
    <property type="entry name" value="P-loop containing nucleotide triphosphate hydrolases"/>
    <property type="match status" value="1"/>
</dbReference>
<evidence type="ECO:0000259" key="4">
    <source>
        <dbReference type="PROSITE" id="PS00662"/>
    </source>
</evidence>
<dbReference type="SUPFAM" id="SSF52540">
    <property type="entry name" value="P-loop containing nucleoside triphosphate hydrolases"/>
    <property type="match status" value="1"/>
</dbReference>
<dbReference type="Pfam" id="PF05157">
    <property type="entry name" value="MshEN"/>
    <property type="match status" value="1"/>
</dbReference>
<dbReference type="PANTHER" id="PTHR30258">
    <property type="entry name" value="TYPE II SECRETION SYSTEM PROTEIN GSPE-RELATED"/>
    <property type="match status" value="1"/>
</dbReference>
<evidence type="ECO:0000256" key="2">
    <source>
        <dbReference type="ARBA" id="ARBA00022741"/>
    </source>
</evidence>
<keyword evidence="3" id="KW-0067">ATP-binding</keyword>
<reference evidence="6" key="1">
    <citation type="journal article" date="2019" name="Int. J. Syst. Evol. Microbiol.">
        <title>The Global Catalogue of Microorganisms (GCM) 10K type strain sequencing project: providing services to taxonomists for standard genome sequencing and annotation.</title>
        <authorList>
            <consortium name="The Broad Institute Genomics Platform"/>
            <consortium name="The Broad Institute Genome Sequencing Center for Infectious Disease"/>
            <person name="Wu L."/>
            <person name="Ma J."/>
        </authorList>
    </citation>
    <scope>NUCLEOTIDE SEQUENCE [LARGE SCALE GENOMIC DNA]</scope>
    <source>
        <strain evidence="6">KCTC 52141</strain>
    </source>
</reference>
<dbReference type="PROSITE" id="PS00662">
    <property type="entry name" value="T2SP_E"/>
    <property type="match status" value="1"/>
</dbReference>